<keyword evidence="3" id="KW-0285">Flavoprotein</keyword>
<accession>C8WUC4</accession>
<organism evidence="7 8">
    <name type="scientific">Alicyclobacillus acidocaldarius subsp. acidocaldarius (strain ATCC 27009 / DSM 446 / BCRC 14685 / JCM 5260 / KCTC 1825 / NBRC 15652 / NCIMB 11725 / NRRL B-14509 / 104-IA)</name>
    <name type="common">Bacillus acidocaldarius</name>
    <dbReference type="NCBI Taxonomy" id="521098"/>
    <lineage>
        <taxon>Bacteria</taxon>
        <taxon>Bacillati</taxon>
        <taxon>Bacillota</taxon>
        <taxon>Bacilli</taxon>
        <taxon>Bacillales</taxon>
        <taxon>Alicyclobacillaceae</taxon>
        <taxon>Alicyclobacillus</taxon>
    </lineage>
</organism>
<dbReference type="PRINTS" id="PR00411">
    <property type="entry name" value="PNDRDTASEI"/>
</dbReference>
<dbReference type="InterPro" id="IPR023753">
    <property type="entry name" value="FAD/NAD-binding_dom"/>
</dbReference>
<dbReference type="Pfam" id="PF07992">
    <property type="entry name" value="Pyr_redox_2"/>
    <property type="match status" value="1"/>
</dbReference>
<dbReference type="PRINTS" id="PR00368">
    <property type="entry name" value="FADPNR"/>
</dbReference>
<dbReference type="Gene3D" id="3.50.50.100">
    <property type="match status" value="1"/>
</dbReference>
<dbReference type="GO" id="GO:0003955">
    <property type="term" value="F:NAD(P)H dehydrogenase (quinone) activity"/>
    <property type="evidence" value="ECO:0007669"/>
    <property type="project" value="TreeGrafter"/>
</dbReference>
<sequence>MSGIVILGAGYGGLATALELDRHGIPFTLVNREPYHTFKTLLHEVAGARHDPRTYALSLEELFHRKTSEIIIAEVKNLRLSDKLVETDGATLAYDTLIVALGSRTATFGLPGVAEHTFRLDSLRAAMELHHHVEREFERYQQTGNPVHLKVLVAGGGLTGVELMGEWADWLPKRVRELGLPLTDLHLGLIHAHAEILPDVDHQLRAVAQAKLVERGVELILNERVAGAEPQAYLLASGRKLEAGTLVWTGGVEAPALLKEAGLPVDARNRVDVDEFLMARGVADVYVIGDCARFADAHGNVLPPTGQVAEQMGHHLGANLVRRAHGRPPLPFVYRDHGMVASLGPRYGVAEIGRHHATGATALVLKDGSKMKYLMHLGGPVTLLKHYRQWLEI</sequence>
<dbReference type="InterPro" id="IPR051169">
    <property type="entry name" value="NADH-Q_oxidoreductase"/>
</dbReference>
<dbReference type="GO" id="GO:0019646">
    <property type="term" value="P:aerobic electron transport chain"/>
    <property type="evidence" value="ECO:0007669"/>
    <property type="project" value="TreeGrafter"/>
</dbReference>
<evidence type="ECO:0000259" key="6">
    <source>
        <dbReference type="Pfam" id="PF07992"/>
    </source>
</evidence>
<dbReference type="KEGG" id="aac:Aaci_0845"/>
<dbReference type="SUPFAM" id="SSF51905">
    <property type="entry name" value="FAD/NAD(P)-binding domain"/>
    <property type="match status" value="1"/>
</dbReference>
<dbReference type="eggNOG" id="COG1252">
    <property type="taxonomic scope" value="Bacteria"/>
</dbReference>
<dbReference type="RefSeq" id="WP_012810242.1">
    <property type="nucleotide sequence ID" value="NC_013205.1"/>
</dbReference>
<keyword evidence="4" id="KW-0274">FAD</keyword>
<dbReference type="AlphaFoldDB" id="C8WUC4"/>
<gene>
    <name evidence="7" type="ordered locus">Aaci_0845</name>
</gene>
<keyword evidence="8" id="KW-1185">Reference proteome</keyword>
<evidence type="ECO:0000313" key="8">
    <source>
        <dbReference type="Proteomes" id="UP000001917"/>
    </source>
</evidence>
<feature type="domain" description="FAD/NAD(P)-binding" evidence="6">
    <location>
        <begin position="4"/>
        <end position="313"/>
    </location>
</feature>
<dbReference type="STRING" id="521098.Aaci_0845"/>
<evidence type="ECO:0000256" key="1">
    <source>
        <dbReference type="ARBA" id="ARBA00001974"/>
    </source>
</evidence>
<evidence type="ECO:0000256" key="5">
    <source>
        <dbReference type="ARBA" id="ARBA00023002"/>
    </source>
</evidence>
<evidence type="ECO:0000256" key="2">
    <source>
        <dbReference type="ARBA" id="ARBA00005272"/>
    </source>
</evidence>
<dbReference type="InterPro" id="IPR036188">
    <property type="entry name" value="FAD/NAD-bd_sf"/>
</dbReference>
<keyword evidence="5" id="KW-0560">Oxidoreductase</keyword>
<protein>
    <submittedName>
        <fullName evidence="7">FAD-dependent pyridine nucleotide-disulphide oxidoreductase</fullName>
    </submittedName>
</protein>
<name>C8WUC4_ALIAD</name>
<dbReference type="EMBL" id="CP001727">
    <property type="protein sequence ID" value="ACV57887.1"/>
    <property type="molecule type" value="Genomic_DNA"/>
</dbReference>
<comment type="cofactor">
    <cofactor evidence="1">
        <name>FAD</name>
        <dbReference type="ChEBI" id="CHEBI:57692"/>
    </cofactor>
</comment>
<reference evidence="8" key="1">
    <citation type="submission" date="2009-09" db="EMBL/GenBank/DDBJ databases">
        <title>The complete chromosome of Alicyclobacillus acidocaldarius subsp. acidocaldarius DSM 446.</title>
        <authorList>
            <consortium name="US DOE Joint Genome Institute (JGI-PGF)"/>
            <person name="Lucas S."/>
            <person name="Copeland A."/>
            <person name="Lapidus A."/>
            <person name="Glavina del Rio T."/>
            <person name="Dalin E."/>
            <person name="Tice H."/>
            <person name="Bruce D."/>
            <person name="Goodwin L."/>
            <person name="Pitluck S."/>
            <person name="Kyrpides N."/>
            <person name="Mavromatis K."/>
            <person name="Ivanova N."/>
            <person name="Ovchinnikova G."/>
            <person name="Chertkov O."/>
            <person name="Sims D."/>
            <person name="Brettin T."/>
            <person name="Detter J.C."/>
            <person name="Han C."/>
            <person name="Larimer F."/>
            <person name="Land M."/>
            <person name="Hauser L."/>
            <person name="Markowitz V."/>
            <person name="Cheng J.-F."/>
            <person name="Hugenholtz P."/>
            <person name="Woyke T."/>
            <person name="Wu D."/>
            <person name="Pukall R."/>
            <person name="Klenk H.-P."/>
            <person name="Eisen J.A."/>
        </authorList>
    </citation>
    <scope>NUCLEOTIDE SEQUENCE [LARGE SCALE GENOMIC DNA]</scope>
    <source>
        <strain evidence="8">ATCC 27009 / DSM 446 / BCRC 14685 / JCM 5260 / KCTC 1825 / NBRC 15652 / NCIMB 11725 / NRRL B-14509 / 104-IA</strain>
    </source>
</reference>
<dbReference type="PANTHER" id="PTHR42913:SF3">
    <property type="entry name" value="64 KDA MITOCHONDRIAL NADH DEHYDROGENASE (EUROFUNG)"/>
    <property type="match status" value="1"/>
</dbReference>
<reference evidence="7 8" key="2">
    <citation type="journal article" date="2010" name="Stand. Genomic Sci.">
        <title>Complete genome sequence of Alicyclobacillus acidocaldarius type strain (104-IA).</title>
        <authorList>
            <person name="Mavromatis K."/>
            <person name="Sikorski J."/>
            <person name="Lapidus A."/>
            <person name="Glavina Del Rio T."/>
            <person name="Copeland A."/>
            <person name="Tice H."/>
            <person name="Cheng J.F."/>
            <person name="Lucas S."/>
            <person name="Chen F."/>
            <person name="Nolan M."/>
            <person name="Bruce D."/>
            <person name="Goodwin L."/>
            <person name="Pitluck S."/>
            <person name="Ivanova N."/>
            <person name="Ovchinnikova G."/>
            <person name="Pati A."/>
            <person name="Chen A."/>
            <person name="Palaniappan K."/>
            <person name="Land M."/>
            <person name="Hauser L."/>
            <person name="Chang Y.J."/>
            <person name="Jeffries C.D."/>
            <person name="Chain P."/>
            <person name="Meincke L."/>
            <person name="Sims D."/>
            <person name="Chertkov O."/>
            <person name="Han C."/>
            <person name="Brettin T."/>
            <person name="Detter J.C."/>
            <person name="Wahrenburg C."/>
            <person name="Rohde M."/>
            <person name="Pukall R."/>
            <person name="Goker M."/>
            <person name="Bristow J."/>
            <person name="Eisen J.A."/>
            <person name="Markowitz V."/>
            <person name="Hugenholtz P."/>
            <person name="Klenk H.P."/>
            <person name="Kyrpides N.C."/>
        </authorList>
    </citation>
    <scope>NUCLEOTIDE SEQUENCE [LARGE SCALE GENOMIC DNA]</scope>
    <source>
        <strain evidence="8">ATCC 27009 / DSM 446 / BCRC 14685 / JCM 5260 / KCTC 1825 / NBRC 15652 / NCIMB 11725 / NRRL B-14509 / 104-IA</strain>
    </source>
</reference>
<dbReference type="HOGENOM" id="CLU_021377_7_2_9"/>
<evidence type="ECO:0000313" key="7">
    <source>
        <dbReference type="EMBL" id="ACV57887.1"/>
    </source>
</evidence>
<dbReference type="Proteomes" id="UP000001917">
    <property type="component" value="Chromosome"/>
</dbReference>
<comment type="similarity">
    <text evidence="2">Belongs to the NADH dehydrogenase family.</text>
</comment>
<dbReference type="PANTHER" id="PTHR42913">
    <property type="entry name" value="APOPTOSIS-INDUCING FACTOR 1"/>
    <property type="match status" value="1"/>
</dbReference>
<proteinExistence type="inferred from homology"/>
<evidence type="ECO:0000256" key="4">
    <source>
        <dbReference type="ARBA" id="ARBA00022827"/>
    </source>
</evidence>
<evidence type="ECO:0000256" key="3">
    <source>
        <dbReference type="ARBA" id="ARBA00022630"/>
    </source>
</evidence>